<proteinExistence type="predicted"/>
<dbReference type="EMBL" id="CAJVQB010023972">
    <property type="protein sequence ID" value="CAG8803035.1"/>
    <property type="molecule type" value="Genomic_DNA"/>
</dbReference>
<organism evidence="2 3">
    <name type="scientific">Gigaspora margarita</name>
    <dbReference type="NCBI Taxonomy" id="4874"/>
    <lineage>
        <taxon>Eukaryota</taxon>
        <taxon>Fungi</taxon>
        <taxon>Fungi incertae sedis</taxon>
        <taxon>Mucoromycota</taxon>
        <taxon>Glomeromycotina</taxon>
        <taxon>Glomeromycetes</taxon>
        <taxon>Diversisporales</taxon>
        <taxon>Gigasporaceae</taxon>
        <taxon>Gigaspora</taxon>
    </lineage>
</organism>
<feature type="compositionally biased region" description="Basic and acidic residues" evidence="1">
    <location>
        <begin position="7"/>
        <end position="19"/>
    </location>
</feature>
<protein>
    <submittedName>
        <fullName evidence="2">43469_t:CDS:1</fullName>
    </submittedName>
</protein>
<evidence type="ECO:0000256" key="1">
    <source>
        <dbReference type="SAM" id="MobiDB-lite"/>
    </source>
</evidence>
<dbReference type="Proteomes" id="UP000789901">
    <property type="component" value="Unassembled WGS sequence"/>
</dbReference>
<feature type="non-terminal residue" evidence="2">
    <location>
        <position position="1"/>
    </location>
</feature>
<name>A0ABN7VW36_GIGMA</name>
<sequence>ESGNRVLTEHLHDDEKPPHDFSTGYRLDLGLEGIGLDGAGLHGVGLDGAGLGSVGLLEFSHPRKQL</sequence>
<keyword evidence="3" id="KW-1185">Reference proteome</keyword>
<reference evidence="2 3" key="1">
    <citation type="submission" date="2021-06" db="EMBL/GenBank/DDBJ databases">
        <authorList>
            <person name="Kallberg Y."/>
            <person name="Tangrot J."/>
            <person name="Rosling A."/>
        </authorList>
    </citation>
    <scope>NUCLEOTIDE SEQUENCE [LARGE SCALE GENOMIC DNA]</scope>
    <source>
        <strain evidence="2 3">120-4 pot B 10/14</strain>
    </source>
</reference>
<gene>
    <name evidence="2" type="ORF">GMARGA_LOCUS23557</name>
</gene>
<evidence type="ECO:0000313" key="2">
    <source>
        <dbReference type="EMBL" id="CAG8803035.1"/>
    </source>
</evidence>
<feature type="region of interest" description="Disordered" evidence="1">
    <location>
        <begin position="1"/>
        <end position="21"/>
    </location>
</feature>
<comment type="caution">
    <text evidence="2">The sequence shown here is derived from an EMBL/GenBank/DDBJ whole genome shotgun (WGS) entry which is preliminary data.</text>
</comment>
<accession>A0ABN7VW36</accession>
<evidence type="ECO:0000313" key="3">
    <source>
        <dbReference type="Proteomes" id="UP000789901"/>
    </source>
</evidence>